<organism evidence="3">
    <name type="scientific">Dissoconium aciculare CBS 342.82</name>
    <dbReference type="NCBI Taxonomy" id="1314786"/>
    <lineage>
        <taxon>Eukaryota</taxon>
        <taxon>Fungi</taxon>
        <taxon>Dikarya</taxon>
        <taxon>Ascomycota</taxon>
        <taxon>Pezizomycotina</taxon>
        <taxon>Dothideomycetes</taxon>
        <taxon>Dothideomycetidae</taxon>
        <taxon>Mycosphaerellales</taxon>
        <taxon>Dissoconiaceae</taxon>
        <taxon>Dissoconium</taxon>
    </lineage>
</organism>
<sequence length="176" mass="18047">MRAFSVALSLVLSSAALIAAADVDVVISALNTLNADLKTLDTDLNKVKAGIFGIRDALQASVDTTVVDNDIIAANTAVANAAKFSASDSARIITVVDALAAQSNKTITTTIKQAPAFGGLAPVVLASLYQLKTDSNTLGFNFAFKLDQSAINQGVIDLTVIQQGFAAAIVAYGGTN</sequence>
<keyword evidence="2" id="KW-1185">Reference proteome</keyword>
<dbReference type="Gene3D" id="1.20.1280.140">
    <property type="match status" value="1"/>
</dbReference>
<dbReference type="InterPro" id="IPR021054">
    <property type="entry name" value="Cell_wall_mannoprotein_1"/>
</dbReference>
<evidence type="ECO:0008006" key="4">
    <source>
        <dbReference type="Google" id="ProtNLM"/>
    </source>
</evidence>
<reference evidence="3" key="3">
    <citation type="submission" date="2025-08" db="UniProtKB">
        <authorList>
            <consortium name="RefSeq"/>
        </authorList>
    </citation>
    <scope>IDENTIFICATION</scope>
    <source>
        <strain evidence="3">CBS 342.82</strain>
    </source>
</reference>
<protein>
    <recommendedName>
        <fullName evidence="4">Hydrophobic surface binding protein A</fullName>
    </recommendedName>
</protein>
<dbReference type="Proteomes" id="UP000504637">
    <property type="component" value="Unplaced"/>
</dbReference>
<feature type="chain" id="PRO_5026879124" description="Hydrophobic surface binding protein A" evidence="1">
    <location>
        <begin position="21"/>
        <end position="176"/>
    </location>
</feature>
<evidence type="ECO:0000256" key="1">
    <source>
        <dbReference type="SAM" id="SignalP"/>
    </source>
</evidence>
<dbReference type="RefSeq" id="XP_033462770.1">
    <property type="nucleotide sequence ID" value="XM_033604373.1"/>
</dbReference>
<name>A0A6J3MDQ4_9PEZI</name>
<reference evidence="3" key="1">
    <citation type="submission" date="2020-01" db="EMBL/GenBank/DDBJ databases">
        <authorList>
            <consortium name="DOE Joint Genome Institute"/>
            <person name="Haridas S."/>
            <person name="Albert R."/>
            <person name="Binder M."/>
            <person name="Bloem J."/>
            <person name="Labutti K."/>
            <person name="Salamov A."/>
            <person name="Andreopoulos B."/>
            <person name="Baker S.E."/>
            <person name="Barry K."/>
            <person name="Bills G."/>
            <person name="Bluhm B.H."/>
            <person name="Cannon C."/>
            <person name="Castanera R."/>
            <person name="Culley D.E."/>
            <person name="Daum C."/>
            <person name="Ezra D."/>
            <person name="Gonzalez J.B."/>
            <person name="Henrissat B."/>
            <person name="Kuo A."/>
            <person name="Liang C."/>
            <person name="Lipzen A."/>
            <person name="Lutzoni F."/>
            <person name="Magnuson J."/>
            <person name="Mondo S."/>
            <person name="Nolan M."/>
            <person name="Ohm R."/>
            <person name="Pangilinan J."/>
            <person name="Park H.-J."/>
            <person name="Ramirez L."/>
            <person name="Alfaro M."/>
            <person name="Sun H."/>
            <person name="Tritt A."/>
            <person name="Yoshinaga Y."/>
            <person name="Zwiers L.-H."/>
            <person name="Turgeon B.G."/>
            <person name="Goodwin S.B."/>
            <person name="Spatafora J.W."/>
            <person name="Crous P.W."/>
            <person name="Grigoriev I.V."/>
        </authorList>
    </citation>
    <scope>NUCLEOTIDE SEQUENCE</scope>
    <source>
        <strain evidence="3">CBS 342.82</strain>
    </source>
</reference>
<dbReference type="OrthoDB" id="3485059at2759"/>
<accession>A0A6J3MDQ4</accession>
<keyword evidence="1" id="KW-0732">Signal</keyword>
<evidence type="ECO:0000313" key="3">
    <source>
        <dbReference type="RefSeq" id="XP_033462770.1"/>
    </source>
</evidence>
<dbReference type="AlphaFoldDB" id="A0A6J3MDQ4"/>
<gene>
    <name evidence="3" type="ORF">K489DRAFT_378275</name>
</gene>
<reference evidence="3" key="2">
    <citation type="submission" date="2020-04" db="EMBL/GenBank/DDBJ databases">
        <authorList>
            <consortium name="NCBI Genome Project"/>
        </authorList>
    </citation>
    <scope>NUCLEOTIDE SEQUENCE</scope>
    <source>
        <strain evidence="3">CBS 342.82</strain>
    </source>
</reference>
<evidence type="ECO:0000313" key="2">
    <source>
        <dbReference type="Proteomes" id="UP000504637"/>
    </source>
</evidence>
<dbReference type="Pfam" id="PF12296">
    <property type="entry name" value="HsbA"/>
    <property type="match status" value="1"/>
</dbReference>
<dbReference type="GeneID" id="54362173"/>
<feature type="signal peptide" evidence="1">
    <location>
        <begin position="1"/>
        <end position="20"/>
    </location>
</feature>
<proteinExistence type="predicted"/>